<keyword evidence="6" id="KW-1185">Reference proteome</keyword>
<dbReference type="InterPro" id="IPR018060">
    <property type="entry name" value="HTH_AraC"/>
</dbReference>
<organism evidence="5 6">
    <name type="scientific">Sporolactobacillus shoreicorticis</name>
    <dbReference type="NCBI Taxonomy" id="1923877"/>
    <lineage>
        <taxon>Bacteria</taxon>
        <taxon>Bacillati</taxon>
        <taxon>Bacillota</taxon>
        <taxon>Bacilli</taxon>
        <taxon>Bacillales</taxon>
        <taxon>Sporolactobacillaceae</taxon>
        <taxon>Sporolactobacillus</taxon>
    </lineage>
</organism>
<feature type="domain" description="HTH araC/xylS-type" evidence="4">
    <location>
        <begin position="105"/>
        <end position="203"/>
    </location>
</feature>
<evidence type="ECO:0000313" key="6">
    <source>
        <dbReference type="Proteomes" id="UP001597399"/>
    </source>
</evidence>
<dbReference type="InterPro" id="IPR020449">
    <property type="entry name" value="Tscrpt_reg_AraC-type_HTH"/>
</dbReference>
<keyword evidence="3" id="KW-0804">Transcription</keyword>
<evidence type="ECO:0000256" key="1">
    <source>
        <dbReference type="ARBA" id="ARBA00023015"/>
    </source>
</evidence>
<dbReference type="Proteomes" id="UP001597399">
    <property type="component" value="Unassembled WGS sequence"/>
</dbReference>
<name>A0ABW5S2P3_9BACL</name>
<keyword evidence="1" id="KW-0805">Transcription regulation</keyword>
<proteinExistence type="predicted"/>
<dbReference type="PRINTS" id="PR00032">
    <property type="entry name" value="HTHARAC"/>
</dbReference>
<dbReference type="PROSITE" id="PS01124">
    <property type="entry name" value="HTH_ARAC_FAMILY_2"/>
    <property type="match status" value="1"/>
</dbReference>
<dbReference type="PANTHER" id="PTHR43280:SF2">
    <property type="entry name" value="HTH-TYPE TRANSCRIPTIONAL REGULATOR EXSA"/>
    <property type="match status" value="1"/>
</dbReference>
<accession>A0ABW5S2P3</accession>
<dbReference type="PANTHER" id="PTHR43280">
    <property type="entry name" value="ARAC-FAMILY TRANSCRIPTIONAL REGULATOR"/>
    <property type="match status" value="1"/>
</dbReference>
<dbReference type="Gene3D" id="1.10.10.60">
    <property type="entry name" value="Homeodomain-like"/>
    <property type="match status" value="2"/>
</dbReference>
<evidence type="ECO:0000256" key="2">
    <source>
        <dbReference type="ARBA" id="ARBA00023125"/>
    </source>
</evidence>
<dbReference type="SUPFAM" id="SSF46689">
    <property type="entry name" value="Homeodomain-like"/>
    <property type="match status" value="1"/>
</dbReference>
<reference evidence="6" key="1">
    <citation type="journal article" date="2019" name="Int. J. Syst. Evol. Microbiol.">
        <title>The Global Catalogue of Microorganisms (GCM) 10K type strain sequencing project: providing services to taxonomists for standard genome sequencing and annotation.</title>
        <authorList>
            <consortium name="The Broad Institute Genomics Platform"/>
            <consortium name="The Broad Institute Genome Sequencing Center for Infectious Disease"/>
            <person name="Wu L."/>
            <person name="Ma J."/>
        </authorList>
    </citation>
    <scope>NUCLEOTIDE SEQUENCE [LARGE SCALE GENOMIC DNA]</scope>
    <source>
        <strain evidence="6">TISTR 2466</strain>
    </source>
</reference>
<evidence type="ECO:0000313" key="5">
    <source>
        <dbReference type="EMBL" id="MFD2693623.1"/>
    </source>
</evidence>
<comment type="caution">
    <text evidence="5">The sequence shown here is derived from an EMBL/GenBank/DDBJ whole genome shotgun (WGS) entry which is preliminary data.</text>
</comment>
<keyword evidence="2" id="KW-0238">DNA-binding</keyword>
<protein>
    <submittedName>
        <fullName evidence="5">Helix-turn-helix transcriptional regulator</fullName>
    </submittedName>
</protein>
<dbReference type="EMBL" id="JBHUMQ010000018">
    <property type="protein sequence ID" value="MFD2693623.1"/>
    <property type="molecule type" value="Genomic_DNA"/>
</dbReference>
<dbReference type="InterPro" id="IPR009057">
    <property type="entry name" value="Homeodomain-like_sf"/>
</dbReference>
<dbReference type="SMART" id="SM00342">
    <property type="entry name" value="HTH_ARAC"/>
    <property type="match status" value="1"/>
</dbReference>
<evidence type="ECO:0000259" key="4">
    <source>
        <dbReference type="PROSITE" id="PS01124"/>
    </source>
</evidence>
<dbReference type="RefSeq" id="WP_253062425.1">
    <property type="nucleotide sequence ID" value="NZ_JAMXWM010000013.1"/>
</dbReference>
<gene>
    <name evidence="5" type="ORF">ACFSUE_08285</name>
</gene>
<dbReference type="Pfam" id="PF12833">
    <property type="entry name" value="HTH_18"/>
    <property type="match status" value="1"/>
</dbReference>
<evidence type="ECO:0000256" key="3">
    <source>
        <dbReference type="ARBA" id="ARBA00023163"/>
    </source>
</evidence>
<sequence length="236" mass="27545">MKSKTHTRINIEFDANYIQKKTEILLGYSAVRLFDDYLGVYHLEANVYQEIKSVLLSLVDESMSKKPDYLEMAVCKLIEFMITVKRNLSSQSNKSNAFSPQKIVEDAVKIINSEVQNKITLKSISEKLFINKAYLSRLFKKYKQTSVQRYINLQKSRIAKELLVTTEWSVEKIAGSVGYKNSSYFSTVFKDETGMSPLKYRLYVKVTDQLENDYQNRTLKSKKLIREEIDKDMKQH</sequence>